<dbReference type="InterPro" id="IPR054498">
    <property type="entry name" value="2H-SAK"/>
</dbReference>
<evidence type="ECO:0000313" key="2">
    <source>
        <dbReference type="EMBL" id="MTV38045.1"/>
    </source>
</evidence>
<dbReference type="AlphaFoldDB" id="A0A6L6PID4"/>
<gene>
    <name evidence="2" type="ORF">GM676_10715</name>
</gene>
<dbReference type="Pfam" id="PF22547">
    <property type="entry name" value="2H-SAK"/>
    <property type="match status" value="1"/>
</dbReference>
<dbReference type="EMBL" id="WNKY01000009">
    <property type="protein sequence ID" value="MTV38045.1"/>
    <property type="molecule type" value="Genomic_DNA"/>
</dbReference>
<organism evidence="2 3">
    <name type="scientific">Duganella radicis</name>
    <dbReference type="NCBI Taxonomy" id="551988"/>
    <lineage>
        <taxon>Bacteria</taxon>
        <taxon>Pseudomonadati</taxon>
        <taxon>Pseudomonadota</taxon>
        <taxon>Betaproteobacteria</taxon>
        <taxon>Burkholderiales</taxon>
        <taxon>Oxalobacteraceae</taxon>
        <taxon>Telluria group</taxon>
        <taxon>Duganella</taxon>
    </lineage>
</organism>
<feature type="domain" description="Swiss Army Knife 2H phosphoesterase" evidence="1">
    <location>
        <begin position="59"/>
        <end position="141"/>
    </location>
</feature>
<protein>
    <recommendedName>
        <fullName evidence="1">Swiss Army Knife 2H phosphoesterase domain-containing protein</fullName>
    </recommendedName>
</protein>
<evidence type="ECO:0000259" key="1">
    <source>
        <dbReference type="Pfam" id="PF22547"/>
    </source>
</evidence>
<keyword evidence="3" id="KW-1185">Reference proteome</keyword>
<name>A0A6L6PID4_9BURK</name>
<accession>A0A6L6PID4</accession>
<proteinExistence type="predicted"/>
<sequence length="151" mass="16652">MRLQTKEQIRAKISLLPQAGVARFVGAAIPQELITGFISTLCALEMGKVCSEKYIEKYSGKYHATLISSIEFPTTNQKDILKIIGTEVEISPIGLGSATDGIERCFFIVCDSNDLARLRKKLGLPAKDFHITIGFINKDVHGVVKNRESLI</sequence>
<dbReference type="RefSeq" id="WP_155463548.1">
    <property type="nucleotide sequence ID" value="NZ_WNKY01000009.1"/>
</dbReference>
<comment type="caution">
    <text evidence="2">The sequence shown here is derived from an EMBL/GenBank/DDBJ whole genome shotgun (WGS) entry which is preliminary data.</text>
</comment>
<dbReference type="OrthoDB" id="6225483at2"/>
<evidence type="ECO:0000313" key="3">
    <source>
        <dbReference type="Proteomes" id="UP000475582"/>
    </source>
</evidence>
<reference evidence="2 3" key="1">
    <citation type="submission" date="2019-11" db="EMBL/GenBank/DDBJ databases">
        <title>Type strains purchased from KCTC, JCM and DSMZ.</title>
        <authorList>
            <person name="Lu H."/>
        </authorList>
    </citation>
    <scope>NUCLEOTIDE SEQUENCE [LARGE SCALE GENOMIC DNA]</scope>
    <source>
        <strain evidence="2 3">KCTC 22382</strain>
    </source>
</reference>
<dbReference type="Proteomes" id="UP000475582">
    <property type="component" value="Unassembled WGS sequence"/>
</dbReference>